<dbReference type="PANTHER" id="PTHR30222">
    <property type="entry name" value="SPERMIDINE/PUTRESCINE-BINDING PERIPLASMIC PROTEIN"/>
    <property type="match status" value="1"/>
</dbReference>
<dbReference type="PRINTS" id="PR00909">
    <property type="entry name" value="SPERMDNBNDNG"/>
</dbReference>
<dbReference type="GO" id="GO:0042597">
    <property type="term" value="C:periplasmic space"/>
    <property type="evidence" value="ECO:0007669"/>
    <property type="project" value="UniProtKB-SubCell"/>
</dbReference>
<reference evidence="6 7" key="2">
    <citation type="journal article" date="2023" name="Plant Pathol.">
        <title>Dismantling and reorganizing Pseudomonas marginalis sensu#lato.</title>
        <authorList>
            <person name="Sawada H."/>
            <person name="Fujikawa T."/>
            <person name="Satou M."/>
        </authorList>
    </citation>
    <scope>NUCLEOTIDE SEQUENCE [LARGE SCALE GENOMIC DNA]</scope>
    <source>
        <strain evidence="6 7">MAFF 302030</strain>
    </source>
</reference>
<name>A0A9X2C9G3_9PSED</name>
<dbReference type="GO" id="GO:0019808">
    <property type="term" value="F:polyamine binding"/>
    <property type="evidence" value="ECO:0007669"/>
    <property type="project" value="InterPro"/>
</dbReference>
<evidence type="ECO:0000256" key="1">
    <source>
        <dbReference type="ARBA" id="ARBA00004418"/>
    </source>
</evidence>
<dbReference type="SUPFAM" id="SSF53850">
    <property type="entry name" value="Periplasmic binding protein-like II"/>
    <property type="match status" value="1"/>
</dbReference>
<keyword evidence="4" id="KW-0574">Periplasm</keyword>
<dbReference type="Proteomes" id="UP001155059">
    <property type="component" value="Unassembled WGS sequence"/>
</dbReference>
<dbReference type="InterPro" id="IPR006059">
    <property type="entry name" value="SBP"/>
</dbReference>
<organism evidence="6 7">
    <name type="scientific">Pseudomonas morbosilactucae</name>
    <dbReference type="NCBI Taxonomy" id="2938197"/>
    <lineage>
        <taxon>Bacteria</taxon>
        <taxon>Pseudomonadati</taxon>
        <taxon>Pseudomonadota</taxon>
        <taxon>Gammaproteobacteria</taxon>
        <taxon>Pseudomonadales</taxon>
        <taxon>Pseudomonadaceae</taxon>
        <taxon>Pseudomonas</taxon>
    </lineage>
</organism>
<evidence type="ECO:0000313" key="7">
    <source>
        <dbReference type="Proteomes" id="UP001155059"/>
    </source>
</evidence>
<evidence type="ECO:0000256" key="5">
    <source>
        <dbReference type="SAM" id="SignalP"/>
    </source>
</evidence>
<feature type="chain" id="PRO_5040734999" evidence="5">
    <location>
        <begin position="24"/>
        <end position="365"/>
    </location>
</feature>
<comment type="caution">
    <text evidence="6">The sequence shown here is derived from an EMBL/GenBank/DDBJ whole genome shotgun (WGS) entry which is preliminary data.</text>
</comment>
<evidence type="ECO:0000313" key="6">
    <source>
        <dbReference type="EMBL" id="MCK9801279.1"/>
    </source>
</evidence>
<dbReference type="GO" id="GO:0015846">
    <property type="term" value="P:polyamine transport"/>
    <property type="evidence" value="ECO:0007669"/>
    <property type="project" value="InterPro"/>
</dbReference>
<dbReference type="Gene3D" id="3.40.190.10">
    <property type="entry name" value="Periplasmic binding protein-like II"/>
    <property type="match status" value="2"/>
</dbReference>
<dbReference type="PANTHER" id="PTHR30222:SF12">
    <property type="entry name" value="NORSPERMIDINE SENSOR"/>
    <property type="match status" value="1"/>
</dbReference>
<reference evidence="6 7" key="1">
    <citation type="journal article" date="2022" name="Int. J. Syst. Evol. Microbiol.">
        <title>Pseudomonas aegrilactucae sp. nov. and Pseudomonas morbosilactucae sp. nov., pathogens causing bacterial rot of lettuce in Japan.</title>
        <authorList>
            <person name="Sawada H."/>
            <person name="Fujikawa T."/>
            <person name="Satou M."/>
        </authorList>
    </citation>
    <scope>NUCLEOTIDE SEQUENCE [LARGE SCALE GENOMIC DNA]</scope>
    <source>
        <strain evidence="6 7">MAFF 302030</strain>
    </source>
</reference>
<keyword evidence="2" id="KW-0813">Transport</keyword>
<dbReference type="Pfam" id="PF13416">
    <property type="entry name" value="SBP_bac_8"/>
    <property type="match status" value="1"/>
</dbReference>
<dbReference type="AlphaFoldDB" id="A0A9X2C9G3"/>
<keyword evidence="3 5" id="KW-0732">Signal</keyword>
<evidence type="ECO:0000256" key="3">
    <source>
        <dbReference type="ARBA" id="ARBA00022729"/>
    </source>
</evidence>
<dbReference type="CDD" id="cd13659">
    <property type="entry name" value="PBP2_PotF"/>
    <property type="match status" value="1"/>
</dbReference>
<comment type="subcellular location">
    <subcellularLocation>
        <location evidence="1">Periplasm</location>
    </subcellularLocation>
</comment>
<dbReference type="InterPro" id="IPR001188">
    <property type="entry name" value="Sperm_putr-bd"/>
</dbReference>
<dbReference type="PIRSF" id="PIRSF019574">
    <property type="entry name" value="Periplasmic_polyamine_BP"/>
    <property type="match status" value="1"/>
</dbReference>
<evidence type="ECO:0000256" key="4">
    <source>
        <dbReference type="ARBA" id="ARBA00022764"/>
    </source>
</evidence>
<sequence length="365" mass="39729">MKTPGRTLLALSLMSALATGAQANDKVLRVYNWSDYIAPDTLKKFEAETGIHVTYDVFDSNETLEARLLAGKSGYDIVVPSNSFLAKQIKAGVYQPLDKSKLPNWQNLNPVLLNNAAASDPGNAYAFPYMWGSIGIGYNPQKVQQALGSNAPVNSWDLLFKPENAEKLKACGISFLDSPTEMLPAALHYLGYPVNSQDKQQIAEAQALFMKIRPSVAYFHSSKYISDLANGNICVAVGYSGDVLQARSRAEEAGNQVQIDYSIPKEGAGSFYDMVAIPKDAANVDNAYVFMNFLMRPDIIAEVTNSVGYSNANAAATPLVDEAIRNDPASYPPQNVLATLYAVPDQPIAVQRVMTRGWTKVKLGQ</sequence>
<gene>
    <name evidence="6" type="ORF">M1B34_27305</name>
</gene>
<proteinExistence type="predicted"/>
<dbReference type="RefSeq" id="WP_123331488.1">
    <property type="nucleotide sequence ID" value="NZ_JALQCW010000082.1"/>
</dbReference>
<feature type="signal peptide" evidence="5">
    <location>
        <begin position="1"/>
        <end position="23"/>
    </location>
</feature>
<evidence type="ECO:0000256" key="2">
    <source>
        <dbReference type="ARBA" id="ARBA00022448"/>
    </source>
</evidence>
<dbReference type="EMBL" id="JALQCW010000082">
    <property type="protein sequence ID" value="MCK9801279.1"/>
    <property type="molecule type" value="Genomic_DNA"/>
</dbReference>
<accession>A0A9X2C9G3</accession>
<protein>
    <submittedName>
        <fullName evidence="6">Polyamine ABC transporter substrate-binding protein</fullName>
    </submittedName>
</protein>